<dbReference type="RefSeq" id="WP_344451325.1">
    <property type="nucleotide sequence ID" value="NZ_BAAATZ010000012.1"/>
</dbReference>
<feature type="transmembrane region" description="Helical" evidence="1">
    <location>
        <begin position="37"/>
        <end position="59"/>
    </location>
</feature>
<keyword evidence="1" id="KW-0812">Transmembrane</keyword>
<keyword evidence="1" id="KW-1133">Transmembrane helix</keyword>
<evidence type="ECO:0000313" key="2">
    <source>
        <dbReference type="EMBL" id="GAA2727445.1"/>
    </source>
</evidence>
<dbReference type="EMBL" id="BAAATZ010000012">
    <property type="protein sequence ID" value="GAA2727445.1"/>
    <property type="molecule type" value="Genomic_DNA"/>
</dbReference>
<proteinExistence type="predicted"/>
<evidence type="ECO:0000313" key="3">
    <source>
        <dbReference type="Proteomes" id="UP001501842"/>
    </source>
</evidence>
<keyword evidence="3" id="KW-1185">Reference proteome</keyword>
<gene>
    <name evidence="2" type="ORF">GCM10010439_33430</name>
</gene>
<feature type="transmembrane region" description="Helical" evidence="1">
    <location>
        <begin position="71"/>
        <end position="92"/>
    </location>
</feature>
<dbReference type="Proteomes" id="UP001501842">
    <property type="component" value="Unassembled WGS sequence"/>
</dbReference>
<sequence length="121" mass="12805">MSTTHSEERRAKFAQDVAGQKIGSGGNASAADGKFRILGIVVMILGVAGTFVAYSNSLALDDNRDIASTQILAIAFVAVTLLGAALYVAAAVTRVLRLWLMRQLAESQAHTEAVTEALSRR</sequence>
<organism evidence="2 3">
    <name type="scientific">Actinocorallia aurantiaca</name>
    <dbReference type="NCBI Taxonomy" id="46204"/>
    <lineage>
        <taxon>Bacteria</taxon>
        <taxon>Bacillati</taxon>
        <taxon>Actinomycetota</taxon>
        <taxon>Actinomycetes</taxon>
        <taxon>Streptosporangiales</taxon>
        <taxon>Thermomonosporaceae</taxon>
        <taxon>Actinocorallia</taxon>
    </lineage>
</organism>
<comment type="caution">
    <text evidence="2">The sequence shown here is derived from an EMBL/GenBank/DDBJ whole genome shotgun (WGS) entry which is preliminary data.</text>
</comment>
<reference evidence="2 3" key="1">
    <citation type="journal article" date="2019" name="Int. J. Syst. Evol. Microbiol.">
        <title>The Global Catalogue of Microorganisms (GCM) 10K type strain sequencing project: providing services to taxonomists for standard genome sequencing and annotation.</title>
        <authorList>
            <consortium name="The Broad Institute Genomics Platform"/>
            <consortium name="The Broad Institute Genome Sequencing Center for Infectious Disease"/>
            <person name="Wu L."/>
            <person name="Ma J."/>
        </authorList>
    </citation>
    <scope>NUCLEOTIDE SEQUENCE [LARGE SCALE GENOMIC DNA]</scope>
    <source>
        <strain evidence="2 3">JCM 8201</strain>
    </source>
</reference>
<evidence type="ECO:0008006" key="4">
    <source>
        <dbReference type="Google" id="ProtNLM"/>
    </source>
</evidence>
<name>A0ABN3UA88_9ACTN</name>
<accession>A0ABN3UA88</accession>
<protein>
    <recommendedName>
        <fullName evidence="4">Superfamily III holin-X</fullName>
    </recommendedName>
</protein>
<evidence type="ECO:0000256" key="1">
    <source>
        <dbReference type="SAM" id="Phobius"/>
    </source>
</evidence>
<keyword evidence="1" id="KW-0472">Membrane</keyword>